<dbReference type="AlphaFoldDB" id="A0A1F4NQE1"/>
<comment type="caution">
    <text evidence="1">The sequence shown here is derived from an EMBL/GenBank/DDBJ whole genome shotgun (WGS) entry which is preliminary data.</text>
</comment>
<protein>
    <submittedName>
        <fullName evidence="1">Uncharacterized protein</fullName>
    </submittedName>
</protein>
<sequence>MIDTVILQIPQGKYLILKPERFQPNAEALKQPGNYLIKYVNNPTAQDKRTKHYRPRLTLMKRMTKNGQTEQPLKIEFSIPKLLYGNNLDETAEVEFPELIKKLATELREIGVGVLSELLINAKVSAVHYSKNLELPYPYTCSSVLKDLAKVNVPKRLDLTPMKFTNGEALQYYTASHSLVFYDKIQDLTKPDKRATDKHQNYVQRSLFEPLSDSHLEILRMEVRLSKKQKLNSLFGKLGFPINPTLRDVIQNKTAKTVIEHYWREFVAEHNLFIFDTHTSPHQILQDILASEPKIKPKQAIYLTGLKTLAQDEAGIRKLRQALSPKSSDRTWMRLAKGLRTLNRSPTQYHDWVKQIITQIDEFKPYKHEVDM</sequence>
<accession>A0A1F4NQE1</accession>
<reference evidence="1 2" key="1">
    <citation type="journal article" date="2016" name="Nat. Commun.">
        <title>Thousands of microbial genomes shed light on interconnected biogeochemical processes in an aquifer system.</title>
        <authorList>
            <person name="Anantharaman K."/>
            <person name="Brown C.T."/>
            <person name="Hug L.A."/>
            <person name="Sharon I."/>
            <person name="Castelle C.J."/>
            <person name="Probst A.J."/>
            <person name="Thomas B.C."/>
            <person name="Singh A."/>
            <person name="Wilkins M.J."/>
            <person name="Karaoz U."/>
            <person name="Brodie E.L."/>
            <person name="Williams K.H."/>
            <person name="Hubbard S.S."/>
            <person name="Banfield J.F."/>
        </authorList>
    </citation>
    <scope>NUCLEOTIDE SEQUENCE [LARGE SCALE GENOMIC DNA]</scope>
</reference>
<name>A0A1F4NQE1_UNCK3</name>
<evidence type="ECO:0000313" key="2">
    <source>
        <dbReference type="Proteomes" id="UP000178085"/>
    </source>
</evidence>
<proteinExistence type="predicted"/>
<dbReference type="Proteomes" id="UP000178085">
    <property type="component" value="Unassembled WGS sequence"/>
</dbReference>
<dbReference type="EMBL" id="METD01000001">
    <property type="protein sequence ID" value="OGB73669.1"/>
    <property type="molecule type" value="Genomic_DNA"/>
</dbReference>
<organism evidence="1 2">
    <name type="scientific">candidate division Kazan bacterium RIFCSPLOWO2_01_FULL_45_19</name>
    <dbReference type="NCBI Taxonomy" id="1798538"/>
    <lineage>
        <taxon>Bacteria</taxon>
        <taxon>Bacteria division Kazan-3B-28</taxon>
    </lineage>
</organism>
<gene>
    <name evidence="1" type="ORF">A3K51_02415</name>
</gene>
<evidence type="ECO:0000313" key="1">
    <source>
        <dbReference type="EMBL" id="OGB73669.1"/>
    </source>
</evidence>